<dbReference type="AlphaFoldDB" id="A0A1T3NZ86"/>
<dbReference type="InterPro" id="IPR001537">
    <property type="entry name" value="SpoU_MeTrfase"/>
</dbReference>
<comment type="similarity">
    <text evidence="1">Belongs to the class IV-like SAM-binding methyltransferase superfamily. RNA methyltransferase TrmH family.</text>
</comment>
<dbReference type="OrthoDB" id="9792214at2"/>
<dbReference type="CDD" id="cd18095">
    <property type="entry name" value="SpoU-like_rRNA-MTase"/>
    <property type="match status" value="1"/>
</dbReference>
<dbReference type="InterPro" id="IPR051259">
    <property type="entry name" value="rRNA_Methyltransferase"/>
</dbReference>
<feature type="domain" description="RNA 2-O ribose methyltransferase substrate binding" evidence="4">
    <location>
        <begin position="21"/>
        <end position="98"/>
    </location>
</feature>
<evidence type="ECO:0000256" key="2">
    <source>
        <dbReference type="ARBA" id="ARBA00022603"/>
    </source>
</evidence>
<dbReference type="GO" id="GO:0003723">
    <property type="term" value="F:RNA binding"/>
    <property type="evidence" value="ECO:0007669"/>
    <property type="project" value="InterPro"/>
</dbReference>
<comment type="caution">
    <text evidence="5">The sequence shown here is derived from an EMBL/GenBank/DDBJ whole genome shotgun (WGS) entry which is preliminary data.</text>
</comment>
<dbReference type="Gene3D" id="3.30.1330.30">
    <property type="match status" value="1"/>
</dbReference>
<dbReference type="SUPFAM" id="SSF55315">
    <property type="entry name" value="L30e-like"/>
    <property type="match status" value="1"/>
</dbReference>
<dbReference type="InterPro" id="IPR013123">
    <property type="entry name" value="SpoU_subst-bd"/>
</dbReference>
<gene>
    <name evidence="5" type="ORF">B4N89_15005</name>
</gene>
<dbReference type="PANTHER" id="PTHR43191">
    <property type="entry name" value="RRNA METHYLTRANSFERASE 3"/>
    <property type="match status" value="1"/>
</dbReference>
<reference evidence="5 6" key="1">
    <citation type="submission" date="2017-03" db="EMBL/GenBank/DDBJ databases">
        <title>Draft genome sequence of Streptomyces scabrisporus NF3, endophyte isolated from Amphipterygium adstringens.</title>
        <authorList>
            <person name="Vazquez M."/>
            <person name="Ceapa C.D."/>
            <person name="Rodriguez Luna D."/>
            <person name="Sanchez Esquivel S."/>
        </authorList>
    </citation>
    <scope>NUCLEOTIDE SEQUENCE [LARGE SCALE GENOMIC DNA]</scope>
    <source>
        <strain evidence="5 6">NF3</strain>
    </source>
</reference>
<dbReference type="GO" id="GO:0032259">
    <property type="term" value="P:methylation"/>
    <property type="evidence" value="ECO:0007669"/>
    <property type="project" value="UniProtKB-KW"/>
</dbReference>
<evidence type="ECO:0000256" key="1">
    <source>
        <dbReference type="ARBA" id="ARBA00007228"/>
    </source>
</evidence>
<name>A0A1T3NZ86_9ACTN</name>
<dbReference type="Gene3D" id="3.40.1280.10">
    <property type="match status" value="1"/>
</dbReference>
<dbReference type="SMART" id="SM00967">
    <property type="entry name" value="SpoU_sub_bind"/>
    <property type="match status" value="1"/>
</dbReference>
<protein>
    <submittedName>
        <fullName evidence="5">rRNA methyltransferase</fullName>
    </submittedName>
</protein>
<dbReference type="STRING" id="159449.B4N89_15005"/>
<keyword evidence="6" id="KW-1185">Reference proteome</keyword>
<dbReference type="GO" id="GO:0005737">
    <property type="term" value="C:cytoplasm"/>
    <property type="evidence" value="ECO:0007669"/>
    <property type="project" value="UniProtKB-ARBA"/>
</dbReference>
<dbReference type="GO" id="GO:0006396">
    <property type="term" value="P:RNA processing"/>
    <property type="evidence" value="ECO:0007669"/>
    <property type="project" value="InterPro"/>
</dbReference>
<proteinExistence type="inferred from homology"/>
<dbReference type="EMBL" id="MWQN01000001">
    <property type="protein sequence ID" value="OPC82074.1"/>
    <property type="molecule type" value="Genomic_DNA"/>
</dbReference>
<dbReference type="Pfam" id="PF00588">
    <property type="entry name" value="SpoU_methylase"/>
    <property type="match status" value="1"/>
</dbReference>
<evidence type="ECO:0000313" key="6">
    <source>
        <dbReference type="Proteomes" id="UP000190037"/>
    </source>
</evidence>
<sequence>MDPHDVDARARRLAAEPGVVLLDGFHAVKHALRFGAEVSLVMTTDRAAVRALADELAADVGEHLDETAIEVSEPLLRELVPRGSPTGVLAFARRPGPAPPGERAAPVVLLENPRNLGNVGAVIRLAAGFGAAAVLTTGDLDPWHPHVIRGSAGLHFATGVARVDLDELPDGPLFVLDPEGDDLRATDIPDDAVLAFGTERHGVSAALRGRADRRVAIPMRPKVSSYNLATSVGMALFRWSCTSANAPARAEAT</sequence>
<dbReference type="SUPFAM" id="SSF75217">
    <property type="entry name" value="alpha/beta knot"/>
    <property type="match status" value="1"/>
</dbReference>
<accession>A0A1T3NZ86</accession>
<dbReference type="Proteomes" id="UP000190037">
    <property type="component" value="Unassembled WGS sequence"/>
</dbReference>
<keyword evidence="2 5" id="KW-0489">Methyltransferase</keyword>
<evidence type="ECO:0000313" key="5">
    <source>
        <dbReference type="EMBL" id="OPC82074.1"/>
    </source>
</evidence>
<dbReference type="RefSeq" id="WP_078976344.1">
    <property type="nucleotide sequence ID" value="NZ_MWQN01000001.1"/>
</dbReference>
<dbReference type="PANTHER" id="PTHR43191:SF2">
    <property type="entry name" value="RRNA METHYLTRANSFERASE 3, MITOCHONDRIAL"/>
    <property type="match status" value="1"/>
</dbReference>
<organism evidence="5 6">
    <name type="scientific">Embleya scabrispora</name>
    <dbReference type="NCBI Taxonomy" id="159449"/>
    <lineage>
        <taxon>Bacteria</taxon>
        <taxon>Bacillati</taxon>
        <taxon>Actinomycetota</taxon>
        <taxon>Actinomycetes</taxon>
        <taxon>Kitasatosporales</taxon>
        <taxon>Streptomycetaceae</taxon>
        <taxon>Embleya</taxon>
    </lineage>
</organism>
<dbReference type="InterPro" id="IPR029026">
    <property type="entry name" value="tRNA_m1G_MTases_N"/>
</dbReference>
<dbReference type="InterPro" id="IPR029028">
    <property type="entry name" value="Alpha/beta_knot_MTases"/>
</dbReference>
<evidence type="ECO:0000256" key="3">
    <source>
        <dbReference type="ARBA" id="ARBA00022679"/>
    </source>
</evidence>
<dbReference type="GO" id="GO:0008173">
    <property type="term" value="F:RNA methyltransferase activity"/>
    <property type="evidence" value="ECO:0007669"/>
    <property type="project" value="InterPro"/>
</dbReference>
<evidence type="ECO:0000259" key="4">
    <source>
        <dbReference type="SMART" id="SM00967"/>
    </source>
</evidence>
<dbReference type="InterPro" id="IPR029064">
    <property type="entry name" value="Ribosomal_eL30-like_sf"/>
</dbReference>
<keyword evidence="3 5" id="KW-0808">Transferase</keyword>